<name>A0A0B6YX06_9EUPU</name>
<dbReference type="PANTHER" id="PTHR36531">
    <property type="entry name" value="CRISPR-ASSOCIATED EXONUCLEASE CAS4"/>
    <property type="match status" value="1"/>
</dbReference>
<evidence type="ECO:0000256" key="7">
    <source>
        <dbReference type="ARBA" id="ARBA00022840"/>
    </source>
</evidence>
<dbReference type="InterPro" id="IPR051827">
    <property type="entry name" value="Cas4_exonuclease"/>
</dbReference>
<dbReference type="GO" id="GO:0004386">
    <property type="term" value="F:helicase activity"/>
    <property type="evidence" value="ECO:0007669"/>
    <property type="project" value="UniProtKB-KW"/>
</dbReference>
<proteinExistence type="predicted"/>
<comment type="cofactor">
    <cofactor evidence="1">
        <name>[4Fe-4S] cluster</name>
        <dbReference type="ChEBI" id="CHEBI:49883"/>
    </cofactor>
</comment>
<feature type="domain" description="DNA replication factor Dna2 N-terminal" evidence="10">
    <location>
        <begin position="135"/>
        <end position="317"/>
    </location>
</feature>
<keyword evidence="6" id="KW-0347">Helicase</keyword>
<keyword evidence="7" id="KW-0067">ATP-binding</keyword>
<feature type="non-terminal residue" evidence="11">
    <location>
        <position position="1"/>
    </location>
</feature>
<keyword evidence="5" id="KW-0378">Hydrolase</keyword>
<keyword evidence="4" id="KW-0547">Nucleotide-binding</keyword>
<dbReference type="InterPro" id="IPR014808">
    <property type="entry name" value="DNA_replication_fac_Dna2_N"/>
</dbReference>
<keyword evidence="3" id="KW-0479">Metal-binding</keyword>
<evidence type="ECO:0000256" key="2">
    <source>
        <dbReference type="ARBA" id="ARBA00022722"/>
    </source>
</evidence>
<evidence type="ECO:0000256" key="9">
    <source>
        <dbReference type="ARBA" id="ARBA00023014"/>
    </source>
</evidence>
<gene>
    <name evidence="11" type="primary">ORF38072</name>
</gene>
<dbReference type="EMBL" id="HACG01013125">
    <property type="protein sequence ID" value="CEK59990.1"/>
    <property type="molecule type" value="Transcribed_RNA"/>
</dbReference>
<sequence length="317" mass="35747">PLATTVSYNSDGIHISSQVLNEGCVPVNNNPNINIEIDNENLTEDRTAVNVTRNSTSIGCGNSRSSSPSNGLMGDTELSNSVCDMMCDSFDENFQDFMAPEKSEKDFRFTDLWKRFIVLDVTHNRDETHLQLLCEKTRQVCQCILREFWTDTNISKDDVVNIVGGNFNDNVHIIDDKNGLIIVNPDLLLSGTLVVSSTFCARKSVLNEKFKGIDSGNLQMLYGSIIHSLFQTVLKDRIRDERTIMQAAKLLLKSNKFLHEMYGRNVQEASVMEEIGQYIPTLTSWMDKHTEPSGRAHIQKVKADLIVTEIHDIEENI</sequence>
<keyword evidence="2" id="KW-0540">Nuclease</keyword>
<dbReference type="GO" id="GO:0051536">
    <property type="term" value="F:iron-sulfur cluster binding"/>
    <property type="evidence" value="ECO:0007669"/>
    <property type="project" value="UniProtKB-KW"/>
</dbReference>
<evidence type="ECO:0000256" key="5">
    <source>
        <dbReference type="ARBA" id="ARBA00022801"/>
    </source>
</evidence>
<dbReference type="GO" id="GO:0046872">
    <property type="term" value="F:metal ion binding"/>
    <property type="evidence" value="ECO:0007669"/>
    <property type="project" value="UniProtKB-KW"/>
</dbReference>
<organism evidence="11">
    <name type="scientific">Arion vulgaris</name>
    <dbReference type="NCBI Taxonomy" id="1028688"/>
    <lineage>
        <taxon>Eukaryota</taxon>
        <taxon>Metazoa</taxon>
        <taxon>Spiralia</taxon>
        <taxon>Lophotrochozoa</taxon>
        <taxon>Mollusca</taxon>
        <taxon>Gastropoda</taxon>
        <taxon>Heterobranchia</taxon>
        <taxon>Euthyneura</taxon>
        <taxon>Panpulmonata</taxon>
        <taxon>Eupulmonata</taxon>
        <taxon>Stylommatophora</taxon>
        <taxon>Helicina</taxon>
        <taxon>Arionoidea</taxon>
        <taxon>Arionidae</taxon>
        <taxon>Arion</taxon>
    </lineage>
</organism>
<dbReference type="GO" id="GO:0004518">
    <property type="term" value="F:nuclease activity"/>
    <property type="evidence" value="ECO:0007669"/>
    <property type="project" value="UniProtKB-KW"/>
</dbReference>
<keyword evidence="9" id="KW-0411">Iron-sulfur</keyword>
<evidence type="ECO:0000259" key="10">
    <source>
        <dbReference type="Pfam" id="PF08696"/>
    </source>
</evidence>
<dbReference type="GO" id="GO:0016787">
    <property type="term" value="F:hydrolase activity"/>
    <property type="evidence" value="ECO:0007669"/>
    <property type="project" value="UniProtKB-KW"/>
</dbReference>
<evidence type="ECO:0000256" key="3">
    <source>
        <dbReference type="ARBA" id="ARBA00022723"/>
    </source>
</evidence>
<evidence type="ECO:0000256" key="8">
    <source>
        <dbReference type="ARBA" id="ARBA00023004"/>
    </source>
</evidence>
<dbReference type="AlphaFoldDB" id="A0A0B6YX06"/>
<feature type="non-terminal residue" evidence="11">
    <location>
        <position position="317"/>
    </location>
</feature>
<evidence type="ECO:0000256" key="4">
    <source>
        <dbReference type="ARBA" id="ARBA00022741"/>
    </source>
</evidence>
<reference evidence="11" key="1">
    <citation type="submission" date="2014-12" db="EMBL/GenBank/DDBJ databases">
        <title>Insight into the proteome of Arion vulgaris.</title>
        <authorList>
            <person name="Aradska J."/>
            <person name="Bulat T."/>
            <person name="Smidak R."/>
            <person name="Sarate P."/>
            <person name="Gangsoo J."/>
            <person name="Sialana F."/>
            <person name="Bilban M."/>
            <person name="Lubec G."/>
        </authorList>
    </citation>
    <scope>NUCLEOTIDE SEQUENCE</scope>
    <source>
        <tissue evidence="11">Skin</tissue>
    </source>
</reference>
<accession>A0A0B6YX06</accession>
<dbReference type="PANTHER" id="PTHR36531:SF6">
    <property type="entry name" value="DNA REPLICATION ATP-DEPENDENT HELICASE_NUCLEASE DNA2"/>
    <property type="match status" value="1"/>
</dbReference>
<dbReference type="Pfam" id="PF08696">
    <property type="entry name" value="Dna2"/>
    <property type="match status" value="1"/>
</dbReference>
<keyword evidence="8" id="KW-0408">Iron</keyword>
<evidence type="ECO:0000256" key="1">
    <source>
        <dbReference type="ARBA" id="ARBA00001966"/>
    </source>
</evidence>
<evidence type="ECO:0000256" key="6">
    <source>
        <dbReference type="ARBA" id="ARBA00022806"/>
    </source>
</evidence>
<protein>
    <recommendedName>
        <fullName evidence="10">DNA replication factor Dna2 N-terminal domain-containing protein</fullName>
    </recommendedName>
</protein>
<dbReference type="GO" id="GO:0005524">
    <property type="term" value="F:ATP binding"/>
    <property type="evidence" value="ECO:0007669"/>
    <property type="project" value="UniProtKB-KW"/>
</dbReference>
<evidence type="ECO:0000313" key="11">
    <source>
        <dbReference type="EMBL" id="CEK59990.1"/>
    </source>
</evidence>